<keyword evidence="3" id="KW-1185">Reference proteome</keyword>
<proteinExistence type="predicted"/>
<organism evidence="2 3">
    <name type="scientific">Amanita muscaria (strain Koide BX008)</name>
    <dbReference type="NCBI Taxonomy" id="946122"/>
    <lineage>
        <taxon>Eukaryota</taxon>
        <taxon>Fungi</taxon>
        <taxon>Dikarya</taxon>
        <taxon>Basidiomycota</taxon>
        <taxon>Agaricomycotina</taxon>
        <taxon>Agaricomycetes</taxon>
        <taxon>Agaricomycetidae</taxon>
        <taxon>Agaricales</taxon>
        <taxon>Pluteineae</taxon>
        <taxon>Amanitaceae</taxon>
        <taxon>Amanita</taxon>
    </lineage>
</organism>
<sequence length="469" mass="52630">MSHTSPYSETAVAALAGTGEREIEPPKDNAFITGVRASRRRHLIQCDTVFRGDTPGGFEMSNSDRGDGFLLNGEDEPEGALIEEDLPEQDDFLSYESEDDALRVAYATRYNLVLDSNVPHIAPHIVITPPEDNSQDYYTPWLNGLGPQWPTNLMVVIPPNALDHTLVHMDSFCSSRVNNQSAMPEAKAVFRLSKFKTFVSSLIHEHENMHNIVNALQRHHRKAAAFAASEAARSFLTCNEYRCPSEKPFRWTDPAEPFLQRKNQFRGTIVIESPSPFSVPHIIINEPPPQDPWIPWHNATNSPQDHGFGRYLVVLHRMVLYTNAPESSEDYWGSLFASPQSENLDPQAYREDTDYGGSSCSESEPGTPDPDSLMNDFLLDGNNPDFHAEILHVSENVNIFDSFDESPWTAIMDRYSAALLKTQEPPFECSGAAGFDQTTEGVTYDDEDELPPFDDWYQNIATRIVTVAT</sequence>
<dbReference type="AlphaFoldDB" id="A0A0C2XL56"/>
<evidence type="ECO:0000313" key="2">
    <source>
        <dbReference type="EMBL" id="KIL70261.1"/>
    </source>
</evidence>
<name>A0A0C2XL56_AMAMK</name>
<dbReference type="Proteomes" id="UP000054549">
    <property type="component" value="Unassembled WGS sequence"/>
</dbReference>
<dbReference type="OrthoDB" id="2649950at2759"/>
<reference evidence="2 3" key="1">
    <citation type="submission" date="2014-04" db="EMBL/GenBank/DDBJ databases">
        <title>Evolutionary Origins and Diversification of the Mycorrhizal Mutualists.</title>
        <authorList>
            <consortium name="DOE Joint Genome Institute"/>
            <consortium name="Mycorrhizal Genomics Consortium"/>
            <person name="Kohler A."/>
            <person name="Kuo A."/>
            <person name="Nagy L.G."/>
            <person name="Floudas D."/>
            <person name="Copeland A."/>
            <person name="Barry K.W."/>
            <person name="Cichocki N."/>
            <person name="Veneault-Fourrey C."/>
            <person name="LaButti K."/>
            <person name="Lindquist E.A."/>
            <person name="Lipzen A."/>
            <person name="Lundell T."/>
            <person name="Morin E."/>
            <person name="Murat C."/>
            <person name="Riley R."/>
            <person name="Ohm R."/>
            <person name="Sun H."/>
            <person name="Tunlid A."/>
            <person name="Henrissat B."/>
            <person name="Grigoriev I.V."/>
            <person name="Hibbett D.S."/>
            <person name="Martin F."/>
        </authorList>
    </citation>
    <scope>NUCLEOTIDE SEQUENCE [LARGE SCALE GENOMIC DNA]</scope>
    <source>
        <strain evidence="2 3">Koide BX008</strain>
    </source>
</reference>
<dbReference type="HOGENOM" id="CLU_637943_0_0_1"/>
<evidence type="ECO:0000313" key="3">
    <source>
        <dbReference type="Proteomes" id="UP000054549"/>
    </source>
</evidence>
<protein>
    <submittedName>
        <fullName evidence="2">Uncharacterized protein</fullName>
    </submittedName>
</protein>
<evidence type="ECO:0000256" key="1">
    <source>
        <dbReference type="SAM" id="MobiDB-lite"/>
    </source>
</evidence>
<feature type="region of interest" description="Disordered" evidence="1">
    <location>
        <begin position="345"/>
        <end position="372"/>
    </location>
</feature>
<dbReference type="EMBL" id="KN818224">
    <property type="protein sequence ID" value="KIL70261.1"/>
    <property type="molecule type" value="Genomic_DNA"/>
</dbReference>
<gene>
    <name evidence="2" type="ORF">M378DRAFT_156343</name>
</gene>
<accession>A0A0C2XL56</accession>
<dbReference type="InParanoid" id="A0A0C2XL56"/>